<evidence type="ECO:0000313" key="2">
    <source>
        <dbReference type="EMBL" id="KAB4210764.1"/>
    </source>
</evidence>
<feature type="compositionally biased region" description="Polar residues" evidence="1">
    <location>
        <begin position="1"/>
        <end position="39"/>
    </location>
</feature>
<sequence>MDNNNYKRQYRQLNDTTKQKISQSLRGRTKSATHTQAISNGLKKYWATVPNQPNNENKNEEHE</sequence>
<dbReference type="Proteomes" id="UP000466952">
    <property type="component" value="Unassembled WGS sequence"/>
</dbReference>
<organism evidence="2 3">
    <name type="scientific">Bacteroides uniformis</name>
    <dbReference type="NCBI Taxonomy" id="820"/>
    <lineage>
        <taxon>Bacteria</taxon>
        <taxon>Pseudomonadati</taxon>
        <taxon>Bacteroidota</taxon>
        <taxon>Bacteroidia</taxon>
        <taxon>Bacteroidales</taxon>
        <taxon>Bacteroidaceae</taxon>
        <taxon>Bacteroides</taxon>
    </lineage>
</organism>
<name>A0A7J5HIJ5_BACUN</name>
<accession>A0A7J5HIJ5</accession>
<dbReference type="EMBL" id="WCTR01000012">
    <property type="protein sequence ID" value="KAB4210764.1"/>
    <property type="molecule type" value="Genomic_DNA"/>
</dbReference>
<gene>
    <name evidence="2" type="ORF">GAP55_15840</name>
</gene>
<comment type="caution">
    <text evidence="2">The sequence shown here is derived from an EMBL/GenBank/DDBJ whole genome shotgun (WGS) entry which is preliminary data.</text>
</comment>
<dbReference type="RefSeq" id="WP_005810742.1">
    <property type="nucleotide sequence ID" value="NZ_JADNJE010000031.1"/>
</dbReference>
<evidence type="ECO:0008006" key="4">
    <source>
        <dbReference type="Google" id="ProtNLM"/>
    </source>
</evidence>
<evidence type="ECO:0000313" key="3">
    <source>
        <dbReference type="Proteomes" id="UP000466952"/>
    </source>
</evidence>
<feature type="region of interest" description="Disordered" evidence="1">
    <location>
        <begin position="1"/>
        <end position="63"/>
    </location>
</feature>
<protein>
    <recommendedName>
        <fullName evidence="4">Nuclease associated modular domain-containing protein</fullName>
    </recommendedName>
</protein>
<proteinExistence type="predicted"/>
<evidence type="ECO:0000256" key="1">
    <source>
        <dbReference type="SAM" id="MobiDB-lite"/>
    </source>
</evidence>
<reference evidence="2 3" key="1">
    <citation type="journal article" date="2019" name="Nat. Med.">
        <title>A library of human gut bacterial isolates paired with longitudinal multiomics data enables mechanistic microbiome research.</title>
        <authorList>
            <person name="Poyet M."/>
            <person name="Groussin M."/>
            <person name="Gibbons S.M."/>
            <person name="Avila-Pacheco J."/>
            <person name="Jiang X."/>
            <person name="Kearney S.M."/>
            <person name="Perrotta A.R."/>
            <person name="Berdy B."/>
            <person name="Zhao S."/>
            <person name="Lieberman T.D."/>
            <person name="Swanson P.K."/>
            <person name="Smith M."/>
            <person name="Roesemann S."/>
            <person name="Alexander J.E."/>
            <person name="Rich S.A."/>
            <person name="Livny J."/>
            <person name="Vlamakis H."/>
            <person name="Clish C."/>
            <person name="Bullock K."/>
            <person name="Deik A."/>
            <person name="Scott J."/>
            <person name="Pierce K.A."/>
            <person name="Xavier R.J."/>
            <person name="Alm E.J."/>
        </authorList>
    </citation>
    <scope>NUCLEOTIDE SEQUENCE [LARGE SCALE GENOMIC DNA]</scope>
    <source>
        <strain evidence="2 3">BIOML-A11</strain>
    </source>
</reference>
<dbReference type="AlphaFoldDB" id="A0A7J5HIJ5"/>